<accession>A0A2M4D6U8</accession>
<dbReference type="AlphaFoldDB" id="A0A2M4D6U8"/>
<reference evidence="2" key="1">
    <citation type="submission" date="2018-01" db="EMBL/GenBank/DDBJ databases">
        <title>An insight into the sialome of Amazonian anophelines.</title>
        <authorList>
            <person name="Ribeiro J.M."/>
            <person name="Scarpassa V."/>
            <person name="Calvo E."/>
        </authorList>
    </citation>
    <scope>NUCLEOTIDE SEQUENCE</scope>
</reference>
<feature type="signal peptide" evidence="1">
    <location>
        <begin position="1"/>
        <end position="22"/>
    </location>
</feature>
<dbReference type="EMBL" id="GGFL01009091">
    <property type="protein sequence ID" value="MBW73269.1"/>
    <property type="molecule type" value="Transcribed_RNA"/>
</dbReference>
<protein>
    <submittedName>
        <fullName evidence="2">Putative secreted protein</fullName>
    </submittedName>
</protein>
<proteinExistence type="predicted"/>
<keyword evidence="1" id="KW-0732">Signal</keyword>
<feature type="chain" id="PRO_5014720932" evidence="1">
    <location>
        <begin position="23"/>
        <end position="88"/>
    </location>
</feature>
<sequence length="88" mass="9856">MVYGSSFALIVFLYQSLPPSWQYQPLTFSSAISSSRPHHTHHAIAMVIGPVVPVSQKSLNVSVLRETVLRKRKHLFITLRRAAVSVGR</sequence>
<evidence type="ECO:0000313" key="2">
    <source>
        <dbReference type="EMBL" id="MBW73269.1"/>
    </source>
</evidence>
<name>A0A2M4D6U8_ANODA</name>
<evidence type="ECO:0000256" key="1">
    <source>
        <dbReference type="SAM" id="SignalP"/>
    </source>
</evidence>
<organism evidence="2">
    <name type="scientific">Anopheles darlingi</name>
    <name type="common">Mosquito</name>
    <dbReference type="NCBI Taxonomy" id="43151"/>
    <lineage>
        <taxon>Eukaryota</taxon>
        <taxon>Metazoa</taxon>
        <taxon>Ecdysozoa</taxon>
        <taxon>Arthropoda</taxon>
        <taxon>Hexapoda</taxon>
        <taxon>Insecta</taxon>
        <taxon>Pterygota</taxon>
        <taxon>Neoptera</taxon>
        <taxon>Endopterygota</taxon>
        <taxon>Diptera</taxon>
        <taxon>Nematocera</taxon>
        <taxon>Culicoidea</taxon>
        <taxon>Culicidae</taxon>
        <taxon>Anophelinae</taxon>
        <taxon>Anopheles</taxon>
    </lineage>
</organism>